<organism evidence="1 2">
    <name type="scientific">Candidatus Nitrosocosmicus oleophilus</name>
    <dbReference type="NCBI Taxonomy" id="1353260"/>
    <lineage>
        <taxon>Archaea</taxon>
        <taxon>Nitrososphaerota</taxon>
        <taxon>Nitrososphaeria</taxon>
        <taxon>Nitrososphaerales</taxon>
        <taxon>Nitrososphaeraceae</taxon>
        <taxon>Candidatus Nitrosocosmicus</taxon>
    </lineage>
</organism>
<name>A0A654M207_9ARCH</name>
<keyword evidence="2" id="KW-1185">Reference proteome</keyword>
<proteinExistence type="predicted"/>
<gene>
    <name evidence="1" type="ORF">NMY3_03020</name>
</gene>
<reference evidence="2" key="1">
    <citation type="submission" date="2015-10" db="EMBL/GenBank/DDBJ databases">
        <title>Niche specialization of a soil ammonia-oxidizing archaeon, Candidatus Nitrosocosmicus oleophilus.</title>
        <authorList>
            <person name="Jung M.-Y."/>
            <person name="Rhee S.-K."/>
        </authorList>
    </citation>
    <scope>NUCLEOTIDE SEQUENCE [LARGE SCALE GENOMIC DNA]</scope>
    <source>
        <strain evidence="2">MY3</strain>
    </source>
</reference>
<evidence type="ECO:0000313" key="2">
    <source>
        <dbReference type="Proteomes" id="UP000058925"/>
    </source>
</evidence>
<accession>A0A654M207</accession>
<dbReference type="AlphaFoldDB" id="A0A654M207"/>
<dbReference type="Proteomes" id="UP000058925">
    <property type="component" value="Chromosome"/>
</dbReference>
<dbReference type="EMBL" id="CP012850">
    <property type="protein sequence ID" value="ALI37207.1"/>
    <property type="molecule type" value="Genomic_DNA"/>
</dbReference>
<protein>
    <submittedName>
        <fullName evidence="1">Uncharacterized protein</fullName>
    </submittedName>
</protein>
<sequence>MLSKAEILFLQGQKIVSKPYERKLKCLIKRKIDVFRKETPLLSKLILDNSCKSEDIIYRVKEAGKLSNFDNRNSNRA</sequence>
<evidence type="ECO:0000313" key="1">
    <source>
        <dbReference type="EMBL" id="ALI37207.1"/>
    </source>
</evidence>
<dbReference type="KEGG" id="taa:NMY3_03020"/>